<reference evidence="1" key="1">
    <citation type="submission" date="2014-09" db="EMBL/GenBank/DDBJ databases">
        <authorList>
            <person name="Magalhaes I.L.F."/>
            <person name="Oliveira U."/>
            <person name="Santos F.R."/>
            <person name="Vidigal T.H.D.A."/>
            <person name="Brescovit A.D."/>
            <person name="Santos A.J."/>
        </authorList>
    </citation>
    <scope>NUCLEOTIDE SEQUENCE</scope>
    <source>
        <tissue evidence="1">Shoot tissue taken approximately 20 cm above the soil surface</tissue>
    </source>
</reference>
<accession>A0A0A9DA83</accession>
<protein>
    <recommendedName>
        <fullName evidence="2">Myb/SANT-like domain-containing protein</fullName>
    </recommendedName>
</protein>
<organism evidence="1">
    <name type="scientific">Arundo donax</name>
    <name type="common">Giant reed</name>
    <name type="synonym">Donax arundinaceus</name>
    <dbReference type="NCBI Taxonomy" id="35708"/>
    <lineage>
        <taxon>Eukaryota</taxon>
        <taxon>Viridiplantae</taxon>
        <taxon>Streptophyta</taxon>
        <taxon>Embryophyta</taxon>
        <taxon>Tracheophyta</taxon>
        <taxon>Spermatophyta</taxon>
        <taxon>Magnoliopsida</taxon>
        <taxon>Liliopsida</taxon>
        <taxon>Poales</taxon>
        <taxon>Poaceae</taxon>
        <taxon>PACMAD clade</taxon>
        <taxon>Arundinoideae</taxon>
        <taxon>Arundineae</taxon>
        <taxon>Arundo</taxon>
    </lineage>
</organism>
<proteinExistence type="predicted"/>
<dbReference type="AlphaFoldDB" id="A0A0A9DA83"/>
<evidence type="ECO:0008006" key="2">
    <source>
        <dbReference type="Google" id="ProtNLM"/>
    </source>
</evidence>
<dbReference type="EMBL" id="GBRH01214317">
    <property type="protein sequence ID" value="JAD83578.1"/>
    <property type="molecule type" value="Transcribed_RNA"/>
</dbReference>
<sequence>MEFSESSTSVRQRGRNKRKWTMAEDDEFVTTLYEISLDPMWKGQGDFKSGYCSLLETCPAEKLPNYGLSAVQIMSRVRHFRTKFTALEQMLKKAASLGT</sequence>
<dbReference type="PANTHER" id="PTHR46250">
    <property type="entry name" value="MYB/SANT-LIKE DNA-BINDING DOMAIN PROTEIN-RELATED"/>
    <property type="match status" value="1"/>
</dbReference>
<dbReference type="PANTHER" id="PTHR46250:SF15">
    <property type="entry name" value="OS01G0523800 PROTEIN"/>
    <property type="match status" value="1"/>
</dbReference>
<evidence type="ECO:0000313" key="1">
    <source>
        <dbReference type="EMBL" id="JAD83578.1"/>
    </source>
</evidence>
<reference evidence="1" key="2">
    <citation type="journal article" date="2015" name="Data Brief">
        <title>Shoot transcriptome of the giant reed, Arundo donax.</title>
        <authorList>
            <person name="Barrero R.A."/>
            <person name="Guerrero F.D."/>
            <person name="Moolhuijzen P."/>
            <person name="Goolsby J.A."/>
            <person name="Tidwell J."/>
            <person name="Bellgard S.E."/>
            <person name="Bellgard M.I."/>
        </authorList>
    </citation>
    <scope>NUCLEOTIDE SEQUENCE</scope>
    <source>
        <tissue evidence="1">Shoot tissue taken approximately 20 cm above the soil surface</tissue>
    </source>
</reference>
<name>A0A0A9DA83_ARUDO</name>